<dbReference type="Proteomes" id="UP001336020">
    <property type="component" value="Unassembled WGS sequence"/>
</dbReference>
<dbReference type="InterPro" id="IPR050204">
    <property type="entry name" value="AraC_XylS_family_regulators"/>
</dbReference>
<accession>A0ABU7LGW3</accession>
<dbReference type="PANTHER" id="PTHR46796">
    <property type="entry name" value="HTH-TYPE TRANSCRIPTIONAL ACTIVATOR RHAS-RELATED"/>
    <property type="match status" value="1"/>
</dbReference>
<feature type="region of interest" description="Disordered" evidence="4">
    <location>
        <begin position="1"/>
        <end position="25"/>
    </location>
</feature>
<evidence type="ECO:0000313" key="7">
    <source>
        <dbReference type="Proteomes" id="UP001336020"/>
    </source>
</evidence>
<dbReference type="SUPFAM" id="SSF46689">
    <property type="entry name" value="Homeodomain-like"/>
    <property type="match status" value="1"/>
</dbReference>
<dbReference type="Pfam" id="PF12833">
    <property type="entry name" value="HTH_18"/>
    <property type="match status" value="1"/>
</dbReference>
<dbReference type="RefSeq" id="WP_330135975.1">
    <property type="nucleotide sequence ID" value="NZ_JAUTXY010000014.1"/>
</dbReference>
<evidence type="ECO:0000256" key="2">
    <source>
        <dbReference type="ARBA" id="ARBA00023125"/>
    </source>
</evidence>
<comment type="caution">
    <text evidence="6">The sequence shown here is derived from an EMBL/GenBank/DDBJ whole genome shotgun (WGS) entry which is preliminary data.</text>
</comment>
<dbReference type="EMBL" id="JAUTXY010000014">
    <property type="protein sequence ID" value="MEE2060801.1"/>
    <property type="molecule type" value="Genomic_DNA"/>
</dbReference>
<evidence type="ECO:0000256" key="4">
    <source>
        <dbReference type="SAM" id="MobiDB-lite"/>
    </source>
</evidence>
<dbReference type="InterPro" id="IPR009057">
    <property type="entry name" value="Homeodomain-like_sf"/>
</dbReference>
<evidence type="ECO:0000256" key="1">
    <source>
        <dbReference type="ARBA" id="ARBA00023015"/>
    </source>
</evidence>
<dbReference type="Pfam" id="PF20240">
    <property type="entry name" value="DUF6597"/>
    <property type="match status" value="1"/>
</dbReference>
<protein>
    <submittedName>
        <fullName evidence="6">AraC family transcriptional regulator</fullName>
    </submittedName>
</protein>
<proteinExistence type="predicted"/>
<evidence type="ECO:0000256" key="3">
    <source>
        <dbReference type="ARBA" id="ARBA00023163"/>
    </source>
</evidence>
<dbReference type="PROSITE" id="PS01124">
    <property type="entry name" value="HTH_ARAC_FAMILY_2"/>
    <property type="match status" value="1"/>
</dbReference>
<dbReference type="InterPro" id="IPR018062">
    <property type="entry name" value="HTH_AraC-typ_CS"/>
</dbReference>
<keyword evidence="2" id="KW-0238">DNA-binding</keyword>
<gene>
    <name evidence="6" type="ORF">Q7514_25090</name>
</gene>
<organism evidence="6 7">
    <name type="scientific">Rhodococcus artemisiae</name>
    <dbReference type="NCBI Taxonomy" id="714159"/>
    <lineage>
        <taxon>Bacteria</taxon>
        <taxon>Bacillati</taxon>
        <taxon>Actinomycetota</taxon>
        <taxon>Actinomycetes</taxon>
        <taxon>Mycobacteriales</taxon>
        <taxon>Nocardiaceae</taxon>
        <taxon>Rhodococcus</taxon>
    </lineage>
</organism>
<keyword evidence="7" id="KW-1185">Reference proteome</keyword>
<feature type="compositionally biased region" description="Basic and acidic residues" evidence="4">
    <location>
        <begin position="1"/>
        <end position="21"/>
    </location>
</feature>
<name>A0ABU7LGW3_9NOCA</name>
<dbReference type="PROSITE" id="PS00041">
    <property type="entry name" value="HTH_ARAC_FAMILY_1"/>
    <property type="match status" value="1"/>
</dbReference>
<dbReference type="InterPro" id="IPR018060">
    <property type="entry name" value="HTH_AraC"/>
</dbReference>
<keyword evidence="3" id="KW-0804">Transcription</keyword>
<dbReference type="Gene3D" id="1.10.10.60">
    <property type="entry name" value="Homeodomain-like"/>
    <property type="match status" value="1"/>
</dbReference>
<evidence type="ECO:0000313" key="6">
    <source>
        <dbReference type="EMBL" id="MEE2060801.1"/>
    </source>
</evidence>
<dbReference type="SMART" id="SM00342">
    <property type="entry name" value="HTH_ARAC"/>
    <property type="match status" value="1"/>
</dbReference>
<sequence length="279" mass="31189">MKPDTDDGPERQPIERAHLNDPTDTSSKVFRYPAAPELAALMRRYWIPVWSVPAGRESVQRVLQYPVCLAVVAKDYARFYGITSGLSRTTLVGDGWAAGVMFTPAAGHLLTHTPVAAFTDRFVDLSEVFGEDGTQLAGSIRAVMDSDPRSPESHRSAMDLFDDMLRPLASIDDEGRLINEVVAYVEDNPDVLRVEQVRNEFGLSERALQRLVHRRIGLTPKWLIQRRRLQEAAGRLRERSIPLAEMAALLGYADQPHFVRDFAKVVGMTPAVFAQRYGA</sequence>
<feature type="domain" description="HTH araC/xylS-type" evidence="5">
    <location>
        <begin position="179"/>
        <end position="276"/>
    </location>
</feature>
<reference evidence="6 7" key="1">
    <citation type="submission" date="2023-07" db="EMBL/GenBank/DDBJ databases">
        <authorList>
            <person name="Girao M."/>
            <person name="Carvalho M.F."/>
        </authorList>
    </citation>
    <scope>NUCLEOTIDE SEQUENCE [LARGE SCALE GENOMIC DNA]</scope>
    <source>
        <strain evidence="6 7">YIM65754</strain>
    </source>
</reference>
<dbReference type="InterPro" id="IPR046532">
    <property type="entry name" value="DUF6597"/>
</dbReference>
<evidence type="ECO:0000259" key="5">
    <source>
        <dbReference type="PROSITE" id="PS01124"/>
    </source>
</evidence>
<keyword evidence="1" id="KW-0805">Transcription regulation</keyword>